<dbReference type="SUPFAM" id="SSF46785">
    <property type="entry name" value="Winged helix' DNA-binding domain"/>
    <property type="match status" value="1"/>
</dbReference>
<dbReference type="Proteomes" id="UP000094652">
    <property type="component" value="Chromosome"/>
</dbReference>
<dbReference type="KEGG" id="ctae:BGI42_07035"/>
<feature type="domain" description="Transcription regulator PadR N-terminal" evidence="1">
    <location>
        <begin position="46"/>
        <end position="117"/>
    </location>
</feature>
<proteinExistence type="predicted"/>
<dbReference type="Gene3D" id="1.10.10.10">
    <property type="entry name" value="Winged helix-like DNA-binding domain superfamily/Winged helix DNA-binding domain"/>
    <property type="match status" value="1"/>
</dbReference>
<keyword evidence="3" id="KW-1185">Reference proteome</keyword>
<evidence type="ECO:0000259" key="1">
    <source>
        <dbReference type="Pfam" id="PF03551"/>
    </source>
</evidence>
<name>A0A1D7XNZ9_9CLOT</name>
<dbReference type="OrthoDB" id="9808017at2"/>
<dbReference type="EMBL" id="CP017253">
    <property type="protein sequence ID" value="AOR24920.2"/>
    <property type="molecule type" value="Genomic_DNA"/>
</dbReference>
<organism evidence="2 3">
    <name type="scientific">Clostridium taeniosporum</name>
    <dbReference type="NCBI Taxonomy" id="394958"/>
    <lineage>
        <taxon>Bacteria</taxon>
        <taxon>Bacillati</taxon>
        <taxon>Bacillota</taxon>
        <taxon>Clostridia</taxon>
        <taxon>Eubacteriales</taxon>
        <taxon>Clostridiaceae</taxon>
        <taxon>Clostridium</taxon>
    </lineage>
</organism>
<dbReference type="AlphaFoldDB" id="A0A1D7XNZ9"/>
<sequence>MKKKNLIKKIIDTNLKSKEQILEDILNVVKQDEKKQDNKYDFNILVLALIKRKDMYGYLIIKEMEIKSKGIFSMNEGELYPILHSLENDKFLKSYWKLEDNIEKKYYTVTKKGLKYITTKTEEIKKFVFLWNIEKI</sequence>
<accession>A0A1D7XNZ9</accession>
<dbReference type="InterPro" id="IPR036390">
    <property type="entry name" value="WH_DNA-bd_sf"/>
</dbReference>
<reference evidence="3" key="1">
    <citation type="submission" date="2016-09" db="EMBL/GenBank/DDBJ databases">
        <title>Genomics of Clostridium taeniosporum, an organism which forms endospores with ribbon-like appendages.</title>
        <authorList>
            <person name="Walker J.R."/>
        </authorList>
    </citation>
    <scope>NUCLEOTIDE SEQUENCE [LARGE SCALE GENOMIC DNA]</scope>
    <source>
        <strain evidence="3">1/k</strain>
    </source>
</reference>
<dbReference type="PANTHER" id="PTHR43252:SF7">
    <property type="entry name" value="TRANSCRIPTIONAL REGULATOR YQJI"/>
    <property type="match status" value="1"/>
</dbReference>
<protein>
    <submittedName>
        <fullName evidence="2">PadR family transcriptional regulator</fullName>
    </submittedName>
</protein>
<dbReference type="STRING" id="394958.BGI42_07035"/>
<gene>
    <name evidence="2" type="ORF">BGI42_07035</name>
</gene>
<dbReference type="InterPro" id="IPR005149">
    <property type="entry name" value="Tscrpt_reg_PadR_N"/>
</dbReference>
<dbReference type="RefSeq" id="WP_084023854.1">
    <property type="nucleotide sequence ID" value="NZ_CP017253.2"/>
</dbReference>
<dbReference type="InterPro" id="IPR036388">
    <property type="entry name" value="WH-like_DNA-bd_sf"/>
</dbReference>
<dbReference type="Pfam" id="PF03551">
    <property type="entry name" value="PadR"/>
    <property type="match status" value="1"/>
</dbReference>
<evidence type="ECO:0000313" key="2">
    <source>
        <dbReference type="EMBL" id="AOR24920.2"/>
    </source>
</evidence>
<evidence type="ECO:0000313" key="3">
    <source>
        <dbReference type="Proteomes" id="UP000094652"/>
    </source>
</evidence>
<dbReference type="PANTHER" id="PTHR43252">
    <property type="entry name" value="TRANSCRIPTIONAL REGULATOR YQJI"/>
    <property type="match status" value="1"/>
</dbReference>